<reference evidence="2 3" key="1">
    <citation type="submission" date="2016-10" db="EMBL/GenBank/DDBJ databases">
        <title>Rodentibacter gen. nov. and new species.</title>
        <authorList>
            <person name="Christensen H."/>
        </authorList>
    </citation>
    <scope>NUCLEOTIDE SEQUENCE [LARGE SCALE GENOMIC DNA]</scope>
    <source>
        <strain evidence="2 3">H1983213011</strain>
    </source>
</reference>
<evidence type="ECO:0000256" key="1">
    <source>
        <dbReference type="SAM" id="Phobius"/>
    </source>
</evidence>
<feature type="transmembrane region" description="Helical" evidence="1">
    <location>
        <begin position="7"/>
        <end position="25"/>
    </location>
</feature>
<name>A0A1V3ITL3_9PAST</name>
<accession>A0A1V3ITL3</accession>
<protein>
    <submittedName>
        <fullName evidence="2">Uncharacterized protein</fullName>
    </submittedName>
</protein>
<dbReference type="AlphaFoldDB" id="A0A1V3ITL3"/>
<evidence type="ECO:0000313" key="3">
    <source>
        <dbReference type="Proteomes" id="UP000188728"/>
    </source>
</evidence>
<dbReference type="Proteomes" id="UP000188728">
    <property type="component" value="Unassembled WGS sequence"/>
</dbReference>
<comment type="caution">
    <text evidence="2">The sequence shown here is derived from an EMBL/GenBank/DDBJ whole genome shotgun (WGS) entry which is preliminary data.</text>
</comment>
<keyword evidence="1" id="KW-1133">Transmembrane helix</keyword>
<dbReference type="RefSeq" id="WP_077474143.1">
    <property type="nucleotide sequence ID" value="NZ_MLHK01000034.1"/>
</dbReference>
<gene>
    <name evidence="2" type="ORF">BKK51_06825</name>
</gene>
<organism evidence="2 3">
    <name type="scientific">Rodentibacter trehalosifermentans</name>
    <dbReference type="NCBI Taxonomy" id="1908263"/>
    <lineage>
        <taxon>Bacteria</taxon>
        <taxon>Pseudomonadati</taxon>
        <taxon>Pseudomonadota</taxon>
        <taxon>Gammaproteobacteria</taxon>
        <taxon>Pasteurellales</taxon>
        <taxon>Pasteurellaceae</taxon>
        <taxon>Rodentibacter</taxon>
    </lineage>
</organism>
<keyword evidence="1" id="KW-0812">Transmembrane</keyword>
<sequence>MERSIDWILFIGMFIVFPTLVYQTYSALPHISWFTICFVSFVGAGLISAIFVTPLVAIIRGVLGLFSRS</sequence>
<dbReference type="EMBL" id="MLHK01000034">
    <property type="protein sequence ID" value="OOF45259.1"/>
    <property type="molecule type" value="Genomic_DNA"/>
</dbReference>
<feature type="transmembrane region" description="Helical" evidence="1">
    <location>
        <begin position="31"/>
        <end position="59"/>
    </location>
</feature>
<keyword evidence="1" id="KW-0472">Membrane</keyword>
<evidence type="ECO:0000313" key="2">
    <source>
        <dbReference type="EMBL" id="OOF45259.1"/>
    </source>
</evidence>
<proteinExistence type="predicted"/>